<protein>
    <submittedName>
        <fullName evidence="2">Uncharacterized protein</fullName>
    </submittedName>
</protein>
<keyword evidence="1" id="KW-1133">Transmembrane helix</keyword>
<accession>X1HTK7</accession>
<name>X1HTK7_9ZZZZ</name>
<proteinExistence type="predicted"/>
<sequence>MKLKSVYFGWVIVFAAASIMMVFAIQMSTRGVFLTSLIDWFGWDRGDVSGAYS</sequence>
<organism evidence="2">
    <name type="scientific">marine sediment metagenome</name>
    <dbReference type="NCBI Taxonomy" id="412755"/>
    <lineage>
        <taxon>unclassified sequences</taxon>
        <taxon>metagenomes</taxon>
        <taxon>ecological metagenomes</taxon>
    </lineage>
</organism>
<dbReference type="AlphaFoldDB" id="X1HTK7"/>
<feature type="transmembrane region" description="Helical" evidence="1">
    <location>
        <begin position="6"/>
        <end position="25"/>
    </location>
</feature>
<reference evidence="2" key="1">
    <citation type="journal article" date="2014" name="Front. Microbiol.">
        <title>High frequency of phylogenetically diverse reductive dehalogenase-homologous genes in deep subseafloor sedimentary metagenomes.</title>
        <authorList>
            <person name="Kawai M."/>
            <person name="Futagami T."/>
            <person name="Toyoda A."/>
            <person name="Takaki Y."/>
            <person name="Nishi S."/>
            <person name="Hori S."/>
            <person name="Arai W."/>
            <person name="Tsubouchi T."/>
            <person name="Morono Y."/>
            <person name="Uchiyama I."/>
            <person name="Ito T."/>
            <person name="Fujiyama A."/>
            <person name="Inagaki F."/>
            <person name="Takami H."/>
        </authorList>
    </citation>
    <scope>NUCLEOTIDE SEQUENCE</scope>
    <source>
        <strain evidence="2">Expedition CK06-06</strain>
    </source>
</reference>
<dbReference type="EMBL" id="BARU01031271">
    <property type="protein sequence ID" value="GAH72817.1"/>
    <property type="molecule type" value="Genomic_DNA"/>
</dbReference>
<evidence type="ECO:0000313" key="2">
    <source>
        <dbReference type="EMBL" id="GAH72817.1"/>
    </source>
</evidence>
<keyword evidence="1" id="KW-0472">Membrane</keyword>
<feature type="non-terminal residue" evidence="2">
    <location>
        <position position="53"/>
    </location>
</feature>
<comment type="caution">
    <text evidence="2">The sequence shown here is derived from an EMBL/GenBank/DDBJ whole genome shotgun (WGS) entry which is preliminary data.</text>
</comment>
<evidence type="ECO:0000256" key="1">
    <source>
        <dbReference type="SAM" id="Phobius"/>
    </source>
</evidence>
<gene>
    <name evidence="2" type="ORF">S03H2_49490</name>
</gene>
<keyword evidence="1" id="KW-0812">Transmembrane</keyword>